<dbReference type="Gene3D" id="3.40.50.300">
    <property type="entry name" value="P-loop containing nucleotide triphosphate hydrolases"/>
    <property type="match status" value="1"/>
</dbReference>
<dbReference type="PANTHER" id="PTHR42771">
    <property type="entry name" value="IRON(3+)-HYDROXAMATE IMPORT ATP-BINDING PROTEIN FHUC"/>
    <property type="match status" value="1"/>
</dbReference>
<reference evidence="11 12" key="1">
    <citation type="submission" date="2022-08" db="EMBL/GenBank/DDBJ databases">
        <title>Algoriphagus sp. CAU 1643 isolated from mud.</title>
        <authorList>
            <person name="Kim W."/>
        </authorList>
    </citation>
    <scope>NUCLEOTIDE SEQUENCE [LARGE SCALE GENOMIC DNA]</scope>
    <source>
        <strain evidence="11 12">CAU 1643</strain>
    </source>
</reference>
<evidence type="ECO:0000256" key="1">
    <source>
        <dbReference type="ARBA" id="ARBA00004202"/>
    </source>
</evidence>
<evidence type="ECO:0000256" key="2">
    <source>
        <dbReference type="ARBA" id="ARBA00022448"/>
    </source>
</evidence>
<keyword evidence="2" id="KW-0813">Transport</keyword>
<comment type="caution">
    <text evidence="11">The sequence shown here is derived from an EMBL/GenBank/DDBJ whole genome shotgun (WGS) entry which is preliminary data.</text>
</comment>
<dbReference type="GO" id="GO:0005524">
    <property type="term" value="F:ATP binding"/>
    <property type="evidence" value="ECO:0007669"/>
    <property type="project" value="UniProtKB-KW"/>
</dbReference>
<keyword evidence="9" id="KW-0472">Membrane</keyword>
<keyword evidence="5" id="KW-0547">Nucleotide-binding</keyword>
<dbReference type="Proteomes" id="UP001206788">
    <property type="component" value="Unassembled WGS sequence"/>
</dbReference>
<dbReference type="InterPro" id="IPR003439">
    <property type="entry name" value="ABC_transporter-like_ATP-bd"/>
</dbReference>
<evidence type="ECO:0000256" key="5">
    <source>
        <dbReference type="ARBA" id="ARBA00022741"/>
    </source>
</evidence>
<dbReference type="InterPro" id="IPR003593">
    <property type="entry name" value="AAA+_ATPase"/>
</dbReference>
<dbReference type="RefSeq" id="WP_259415488.1">
    <property type="nucleotide sequence ID" value="NZ_JANWGH010000003.1"/>
</dbReference>
<evidence type="ECO:0000256" key="6">
    <source>
        <dbReference type="ARBA" id="ARBA00022840"/>
    </source>
</evidence>
<dbReference type="CDD" id="cd03214">
    <property type="entry name" value="ABC_Iron-Siderophores_B12_Hemin"/>
    <property type="match status" value="1"/>
</dbReference>
<evidence type="ECO:0000256" key="3">
    <source>
        <dbReference type="ARBA" id="ARBA00022475"/>
    </source>
</evidence>
<evidence type="ECO:0000256" key="7">
    <source>
        <dbReference type="ARBA" id="ARBA00023004"/>
    </source>
</evidence>
<keyword evidence="3" id="KW-1003">Cell membrane</keyword>
<dbReference type="SMART" id="SM00382">
    <property type="entry name" value="AAA"/>
    <property type="match status" value="1"/>
</dbReference>
<keyword evidence="4" id="KW-0410">Iron transport</keyword>
<keyword evidence="7" id="KW-0408">Iron</keyword>
<evidence type="ECO:0000313" key="12">
    <source>
        <dbReference type="Proteomes" id="UP001206788"/>
    </source>
</evidence>
<dbReference type="PROSITE" id="PS50893">
    <property type="entry name" value="ABC_TRANSPORTER_2"/>
    <property type="match status" value="1"/>
</dbReference>
<evidence type="ECO:0000256" key="9">
    <source>
        <dbReference type="ARBA" id="ARBA00023136"/>
    </source>
</evidence>
<dbReference type="EMBL" id="JANWGH010000003">
    <property type="protein sequence ID" value="MCS5491885.1"/>
    <property type="molecule type" value="Genomic_DNA"/>
</dbReference>
<gene>
    <name evidence="11" type="ORF">NY014_15705</name>
</gene>
<dbReference type="InterPro" id="IPR051535">
    <property type="entry name" value="Siderophore_ABC-ATPase"/>
</dbReference>
<sequence>MKRQVLIGKNLSLGYGSGNQKKVVLSDLDFNLLSGQMTCLLGPNGVGKSTLIKAIMGKMEPFSGSIELFGSAPSTYDRDALSKKLSVVLSEPIFPAQMTVEQLVALGRTPYLNWSGRLSDEDKNVVNRSLEATKLEYLRKERLGELSDGQRQKAMIARALAQDCPVMVLDEPTSHLDLVNRYEVMQLLQDIAKTHQKAVLVVTHDLDIAIETSQQLWILNCGSPLISGTPEDLILRGEINHLLPSDKYFFDSKRGKVVMHYQKTKIEIEGPDELVYWVEKALIKSGKPFPKDSIRISTNPFRIFCQDKEFTRISELIEIL</sequence>
<evidence type="ECO:0000313" key="11">
    <source>
        <dbReference type="EMBL" id="MCS5491885.1"/>
    </source>
</evidence>
<proteinExistence type="predicted"/>
<feature type="domain" description="ABC transporter" evidence="10">
    <location>
        <begin position="6"/>
        <end position="246"/>
    </location>
</feature>
<keyword evidence="12" id="KW-1185">Reference proteome</keyword>
<accession>A0ABT2G9D6</accession>
<organism evidence="11 12">
    <name type="scientific">Algoriphagus limi</name>
    <dbReference type="NCBI Taxonomy" id="2975273"/>
    <lineage>
        <taxon>Bacteria</taxon>
        <taxon>Pseudomonadati</taxon>
        <taxon>Bacteroidota</taxon>
        <taxon>Cytophagia</taxon>
        <taxon>Cytophagales</taxon>
        <taxon>Cyclobacteriaceae</taxon>
        <taxon>Algoriphagus</taxon>
    </lineage>
</organism>
<keyword evidence="6 11" id="KW-0067">ATP-binding</keyword>
<name>A0ABT2G9D6_9BACT</name>
<evidence type="ECO:0000256" key="4">
    <source>
        <dbReference type="ARBA" id="ARBA00022496"/>
    </source>
</evidence>
<dbReference type="SUPFAM" id="SSF52540">
    <property type="entry name" value="P-loop containing nucleoside triphosphate hydrolases"/>
    <property type="match status" value="1"/>
</dbReference>
<dbReference type="PANTHER" id="PTHR42771:SF2">
    <property type="entry name" value="IRON(3+)-HYDROXAMATE IMPORT ATP-BINDING PROTEIN FHUC"/>
    <property type="match status" value="1"/>
</dbReference>
<keyword evidence="8" id="KW-0406">Ion transport</keyword>
<dbReference type="InterPro" id="IPR027417">
    <property type="entry name" value="P-loop_NTPase"/>
</dbReference>
<dbReference type="Pfam" id="PF00005">
    <property type="entry name" value="ABC_tran"/>
    <property type="match status" value="1"/>
</dbReference>
<comment type="subcellular location">
    <subcellularLocation>
        <location evidence="1">Cell membrane</location>
        <topology evidence="1">Peripheral membrane protein</topology>
    </subcellularLocation>
</comment>
<evidence type="ECO:0000256" key="8">
    <source>
        <dbReference type="ARBA" id="ARBA00023065"/>
    </source>
</evidence>
<protein>
    <submittedName>
        <fullName evidence="11">ABC transporter ATP-binding protein</fullName>
    </submittedName>
</protein>
<evidence type="ECO:0000259" key="10">
    <source>
        <dbReference type="PROSITE" id="PS50893"/>
    </source>
</evidence>